<dbReference type="EMBL" id="JH921452">
    <property type="protein sequence ID" value="EKD13017.1"/>
    <property type="molecule type" value="Genomic_DNA"/>
</dbReference>
<reference evidence="2 3" key="1">
    <citation type="journal article" date="2012" name="BMC Genomics">
        <title>Sequencing the genome of Marssonina brunnea reveals fungus-poplar co-evolution.</title>
        <authorList>
            <person name="Zhu S."/>
            <person name="Cao Y.-Z."/>
            <person name="Jiang C."/>
            <person name="Tan B.-Y."/>
            <person name="Wang Z."/>
            <person name="Feng S."/>
            <person name="Zhang L."/>
            <person name="Su X.-H."/>
            <person name="Brejova B."/>
            <person name="Vinar T."/>
            <person name="Xu M."/>
            <person name="Wang M.-X."/>
            <person name="Zhang S.-G."/>
            <person name="Huang M.-R."/>
            <person name="Wu R."/>
            <person name="Zhou Y."/>
        </authorList>
    </citation>
    <scope>NUCLEOTIDE SEQUENCE [LARGE SCALE GENOMIC DNA]</scope>
    <source>
        <strain evidence="2 3">MB_m1</strain>
    </source>
</reference>
<proteinExistence type="predicted"/>
<dbReference type="InParanoid" id="K1WL79"/>
<dbReference type="GeneID" id="18764714"/>
<feature type="region of interest" description="Disordered" evidence="1">
    <location>
        <begin position="216"/>
        <end position="244"/>
    </location>
</feature>
<dbReference type="KEGG" id="mbe:MBM_08779"/>
<organism evidence="2 3">
    <name type="scientific">Marssonina brunnea f. sp. multigermtubi (strain MB_m1)</name>
    <name type="common">Marssonina leaf spot fungus</name>
    <dbReference type="NCBI Taxonomy" id="1072389"/>
    <lineage>
        <taxon>Eukaryota</taxon>
        <taxon>Fungi</taxon>
        <taxon>Dikarya</taxon>
        <taxon>Ascomycota</taxon>
        <taxon>Pezizomycotina</taxon>
        <taxon>Leotiomycetes</taxon>
        <taxon>Helotiales</taxon>
        <taxon>Drepanopezizaceae</taxon>
        <taxon>Drepanopeziza</taxon>
    </lineage>
</organism>
<name>K1WL79_MARBU</name>
<dbReference type="PANTHER" id="PTHR38703:SF1">
    <property type="entry name" value="ALLERGEN"/>
    <property type="match status" value="1"/>
</dbReference>
<keyword evidence="3" id="KW-1185">Reference proteome</keyword>
<sequence length="244" mass="27563">MENAAIAVSKLFGGTSESEKKESEKEEKKEKAISKRATRSTRSKDVISTASEAAEDEENSVIEKAATDDGEGDTTVETEVAPAVEHTHVQKTHETREKTSVEREIHQDHYHTTIQPLTNSVVVPEKHDYVLEEEERVVDKDDGRAKKKAKRDIEEVIGEGGSRDVEFEEEKVVEEGTKVREVVHHHLHETILPVIEKEVIVPSVTHKKVEVKEVIQENSKHHGVTTNAPLSQEEFEKRLEKAER</sequence>
<dbReference type="HOGENOM" id="CLU_096540_0_0_1"/>
<evidence type="ECO:0000313" key="2">
    <source>
        <dbReference type="EMBL" id="EKD13017.1"/>
    </source>
</evidence>
<evidence type="ECO:0000313" key="3">
    <source>
        <dbReference type="Proteomes" id="UP000006753"/>
    </source>
</evidence>
<evidence type="ECO:0000256" key="1">
    <source>
        <dbReference type="SAM" id="MobiDB-lite"/>
    </source>
</evidence>
<feature type="compositionally biased region" description="Basic and acidic residues" evidence="1">
    <location>
        <begin position="17"/>
        <end position="33"/>
    </location>
</feature>
<dbReference type="OrthoDB" id="2118965at2759"/>
<dbReference type="PANTHER" id="PTHR38703">
    <property type="entry name" value="CHROMOSOME 8, WHOLE GENOME SHOTGUN SEQUENCE"/>
    <property type="match status" value="1"/>
</dbReference>
<dbReference type="AlphaFoldDB" id="K1WL79"/>
<feature type="region of interest" description="Disordered" evidence="1">
    <location>
        <begin position="1"/>
        <end position="75"/>
    </location>
</feature>
<feature type="compositionally biased region" description="Basic and acidic residues" evidence="1">
    <location>
        <begin position="234"/>
        <end position="244"/>
    </location>
</feature>
<protein>
    <submittedName>
        <fullName evidence="2">Allergen</fullName>
    </submittedName>
</protein>
<accession>K1WL79</accession>
<gene>
    <name evidence="2" type="ORF">MBM_08779</name>
</gene>
<dbReference type="OMA" id="VKSHEHE"/>
<dbReference type="Proteomes" id="UP000006753">
    <property type="component" value="Unassembled WGS sequence"/>
</dbReference>